<name>A0ABV8XA99_9GAMM</name>
<feature type="region of interest" description="Disordered" evidence="1">
    <location>
        <begin position="1"/>
        <end position="73"/>
    </location>
</feature>
<feature type="compositionally biased region" description="Basic and acidic residues" evidence="1">
    <location>
        <begin position="33"/>
        <end position="47"/>
    </location>
</feature>
<protein>
    <submittedName>
        <fullName evidence="2">DUF3306 domain-containing protein</fullName>
    </submittedName>
</protein>
<organism evidence="2 3">
    <name type="scientific">Chromohalobacter beijerinckii</name>
    <dbReference type="NCBI Taxonomy" id="86179"/>
    <lineage>
        <taxon>Bacteria</taxon>
        <taxon>Pseudomonadati</taxon>
        <taxon>Pseudomonadota</taxon>
        <taxon>Gammaproteobacteria</taxon>
        <taxon>Oceanospirillales</taxon>
        <taxon>Halomonadaceae</taxon>
        <taxon>Chromohalobacter</taxon>
    </lineage>
</organism>
<dbReference type="InterPro" id="IPR021735">
    <property type="entry name" value="DUF3306"/>
</dbReference>
<dbReference type="Proteomes" id="UP001596015">
    <property type="component" value="Unassembled WGS sequence"/>
</dbReference>
<gene>
    <name evidence="2" type="ORF">ACFO0E_00560</name>
</gene>
<feature type="compositionally biased region" description="Acidic residues" evidence="1">
    <location>
        <begin position="161"/>
        <end position="170"/>
    </location>
</feature>
<feature type="compositionally biased region" description="Basic and acidic residues" evidence="1">
    <location>
        <begin position="137"/>
        <end position="153"/>
    </location>
</feature>
<proteinExistence type="predicted"/>
<dbReference type="EMBL" id="JBHSEO010000005">
    <property type="protein sequence ID" value="MFC4414911.1"/>
    <property type="molecule type" value="Genomic_DNA"/>
</dbReference>
<dbReference type="RefSeq" id="WP_246941776.1">
    <property type="nucleotide sequence ID" value="NZ_JAKGAK010000012.1"/>
</dbReference>
<comment type="caution">
    <text evidence="2">The sequence shown here is derived from an EMBL/GenBank/DDBJ whole genome shotgun (WGS) entry which is preliminary data.</text>
</comment>
<feature type="region of interest" description="Disordered" evidence="1">
    <location>
        <begin position="137"/>
        <end position="200"/>
    </location>
</feature>
<evidence type="ECO:0000256" key="1">
    <source>
        <dbReference type="SAM" id="MobiDB-lite"/>
    </source>
</evidence>
<keyword evidence="3" id="KW-1185">Reference proteome</keyword>
<dbReference type="Pfam" id="PF11748">
    <property type="entry name" value="DUF3306"/>
    <property type="match status" value="1"/>
</dbReference>
<accession>A0ABV8XA99</accession>
<sequence>MSFMQRWSQRKRDHGDASPFDTASEETTAPLSERAHASAPSEEHETSSRAAALIPGYDPQRPLDEQLPEPEQLGAGDDFRAFMLPGVGELLKRRALRRMFKVGNYNVRDGLDDYDEDYSQLMRMMPEVSARMRQWLHKDQETESQDSEQHDDAVALQSEMPLEEDKDDASEAVQTSRPEEVGQLEEEEPNDPSGRSGAST</sequence>
<evidence type="ECO:0000313" key="3">
    <source>
        <dbReference type="Proteomes" id="UP001596015"/>
    </source>
</evidence>
<reference evidence="3" key="1">
    <citation type="journal article" date="2019" name="Int. J. Syst. Evol. Microbiol.">
        <title>The Global Catalogue of Microorganisms (GCM) 10K type strain sequencing project: providing services to taxonomists for standard genome sequencing and annotation.</title>
        <authorList>
            <consortium name="The Broad Institute Genomics Platform"/>
            <consortium name="The Broad Institute Genome Sequencing Center for Infectious Disease"/>
            <person name="Wu L."/>
            <person name="Ma J."/>
        </authorList>
    </citation>
    <scope>NUCLEOTIDE SEQUENCE [LARGE SCALE GENOMIC DNA]</scope>
    <source>
        <strain evidence="3">CCUG 49679</strain>
    </source>
</reference>
<evidence type="ECO:0000313" key="2">
    <source>
        <dbReference type="EMBL" id="MFC4414911.1"/>
    </source>
</evidence>